<keyword evidence="2" id="KW-0472">Membrane</keyword>
<evidence type="ECO:0000313" key="4">
    <source>
        <dbReference type="Proteomes" id="UP000199009"/>
    </source>
</evidence>
<accession>A0A1G7YDB0</accession>
<name>A0A1G7YDB0_9MICO</name>
<dbReference type="AlphaFoldDB" id="A0A1G7YDB0"/>
<dbReference type="Proteomes" id="UP000199009">
    <property type="component" value="Chromosome I"/>
</dbReference>
<dbReference type="RefSeq" id="WP_091488728.1">
    <property type="nucleotide sequence ID" value="NZ_LT629692.1"/>
</dbReference>
<dbReference type="OrthoDB" id="5242431at2"/>
<feature type="region of interest" description="Disordered" evidence="1">
    <location>
        <begin position="78"/>
        <end position="109"/>
    </location>
</feature>
<keyword evidence="2" id="KW-1133">Transmembrane helix</keyword>
<feature type="compositionally biased region" description="Low complexity" evidence="1">
    <location>
        <begin position="80"/>
        <end position="102"/>
    </location>
</feature>
<dbReference type="EMBL" id="LT629692">
    <property type="protein sequence ID" value="SDG94327.1"/>
    <property type="molecule type" value="Genomic_DNA"/>
</dbReference>
<organism evidence="3 4">
    <name type="scientific">Microbacterium pygmaeum</name>
    <dbReference type="NCBI Taxonomy" id="370764"/>
    <lineage>
        <taxon>Bacteria</taxon>
        <taxon>Bacillati</taxon>
        <taxon>Actinomycetota</taxon>
        <taxon>Actinomycetes</taxon>
        <taxon>Micrococcales</taxon>
        <taxon>Microbacteriaceae</taxon>
        <taxon>Microbacterium</taxon>
    </lineage>
</organism>
<dbReference type="STRING" id="370764.SAMN04489810_1716"/>
<keyword evidence="2" id="KW-0812">Transmembrane</keyword>
<evidence type="ECO:0000256" key="1">
    <source>
        <dbReference type="SAM" id="MobiDB-lite"/>
    </source>
</evidence>
<proteinExistence type="predicted"/>
<evidence type="ECO:0000313" key="3">
    <source>
        <dbReference type="EMBL" id="SDG94327.1"/>
    </source>
</evidence>
<gene>
    <name evidence="3" type="ORF">SAMN04489810_1716</name>
</gene>
<evidence type="ECO:0000256" key="2">
    <source>
        <dbReference type="SAM" id="Phobius"/>
    </source>
</evidence>
<feature type="transmembrane region" description="Helical" evidence="2">
    <location>
        <begin position="118"/>
        <end position="138"/>
    </location>
</feature>
<protein>
    <recommendedName>
        <fullName evidence="5">Anti-sigma-K factor rskA</fullName>
    </recommendedName>
</protein>
<keyword evidence="4" id="KW-1185">Reference proteome</keyword>
<sequence length="255" mass="26589">MDSLDDRVAALIAAAVADELTPDEADELDDLRRTHPWLDDEIATMRDISLRLAVSDLTWTEVAPSDELRERIAATTRSDAVAASSESVPAPLSPASAPALTPQQDLPVRRDGRRPRRWITPLLGAACVAIGLGAGLAIPSLVSTPPSGGPGTLGAVEQIDVRSEPAGAQIDAALVAHTWGTEAVVDATGLEVGATYSVVFIGDDGTEFSAGEMLGSTVPIHCRLNAAVLREEAVRLEIREVGANAPPAVADLPQT</sequence>
<evidence type="ECO:0008006" key="5">
    <source>
        <dbReference type="Google" id="ProtNLM"/>
    </source>
</evidence>
<reference evidence="3 4" key="1">
    <citation type="submission" date="2016-10" db="EMBL/GenBank/DDBJ databases">
        <authorList>
            <person name="de Groot N.N."/>
        </authorList>
    </citation>
    <scope>NUCLEOTIDE SEQUENCE [LARGE SCALE GENOMIC DNA]</scope>
    <source>
        <strain evidence="3 4">DSM 23142</strain>
    </source>
</reference>